<keyword evidence="2" id="KW-1185">Reference proteome</keyword>
<evidence type="ECO:0000313" key="2">
    <source>
        <dbReference type="Proteomes" id="UP001457282"/>
    </source>
</evidence>
<protein>
    <submittedName>
        <fullName evidence="1">Uncharacterized protein</fullName>
    </submittedName>
</protein>
<dbReference type="Proteomes" id="UP001457282">
    <property type="component" value="Unassembled WGS sequence"/>
</dbReference>
<accession>A0AAW1X5W6</accession>
<dbReference type="AlphaFoldDB" id="A0AAW1X5W6"/>
<gene>
    <name evidence="1" type="ORF">M0R45_019332</name>
</gene>
<comment type="caution">
    <text evidence="1">The sequence shown here is derived from an EMBL/GenBank/DDBJ whole genome shotgun (WGS) entry which is preliminary data.</text>
</comment>
<name>A0AAW1X5W6_RUBAR</name>
<sequence length="94" mass="10069">MCVDLCPRRRSLSLPLTSSNHGVASAINLPSRHYPRNSLARASLTPSLISAGCSFSRRNHLTGAITASHQASNSSRCDPISLSPHDLSCGRIEE</sequence>
<dbReference type="EMBL" id="JBEDUW010000004">
    <property type="protein sequence ID" value="KAK9932082.1"/>
    <property type="molecule type" value="Genomic_DNA"/>
</dbReference>
<evidence type="ECO:0000313" key="1">
    <source>
        <dbReference type="EMBL" id="KAK9932082.1"/>
    </source>
</evidence>
<proteinExistence type="predicted"/>
<organism evidence="1 2">
    <name type="scientific">Rubus argutus</name>
    <name type="common">Southern blackberry</name>
    <dbReference type="NCBI Taxonomy" id="59490"/>
    <lineage>
        <taxon>Eukaryota</taxon>
        <taxon>Viridiplantae</taxon>
        <taxon>Streptophyta</taxon>
        <taxon>Embryophyta</taxon>
        <taxon>Tracheophyta</taxon>
        <taxon>Spermatophyta</taxon>
        <taxon>Magnoliopsida</taxon>
        <taxon>eudicotyledons</taxon>
        <taxon>Gunneridae</taxon>
        <taxon>Pentapetalae</taxon>
        <taxon>rosids</taxon>
        <taxon>fabids</taxon>
        <taxon>Rosales</taxon>
        <taxon>Rosaceae</taxon>
        <taxon>Rosoideae</taxon>
        <taxon>Rosoideae incertae sedis</taxon>
        <taxon>Rubus</taxon>
    </lineage>
</organism>
<reference evidence="1 2" key="1">
    <citation type="journal article" date="2023" name="G3 (Bethesda)">
        <title>A chromosome-length genome assembly and annotation of blackberry (Rubus argutus, cv. 'Hillquist').</title>
        <authorList>
            <person name="Bruna T."/>
            <person name="Aryal R."/>
            <person name="Dudchenko O."/>
            <person name="Sargent D.J."/>
            <person name="Mead D."/>
            <person name="Buti M."/>
            <person name="Cavallini A."/>
            <person name="Hytonen T."/>
            <person name="Andres J."/>
            <person name="Pham M."/>
            <person name="Weisz D."/>
            <person name="Mascagni F."/>
            <person name="Usai G."/>
            <person name="Natali L."/>
            <person name="Bassil N."/>
            <person name="Fernandez G.E."/>
            <person name="Lomsadze A."/>
            <person name="Armour M."/>
            <person name="Olukolu B."/>
            <person name="Poorten T."/>
            <person name="Britton C."/>
            <person name="Davik J."/>
            <person name="Ashrafi H."/>
            <person name="Aiden E.L."/>
            <person name="Borodovsky M."/>
            <person name="Worthington M."/>
        </authorList>
    </citation>
    <scope>NUCLEOTIDE SEQUENCE [LARGE SCALE GENOMIC DNA]</scope>
    <source>
        <strain evidence="1">PI 553951</strain>
    </source>
</reference>